<evidence type="ECO:0000256" key="5">
    <source>
        <dbReference type="ARBA" id="ARBA00022833"/>
    </source>
</evidence>
<keyword evidence="9" id="KW-0804">Transcription</keyword>
<dbReference type="SUPFAM" id="SSF57903">
    <property type="entry name" value="FYVE/PHD zinc finger"/>
    <property type="match status" value="1"/>
</dbReference>
<feature type="domain" description="DDT" evidence="18">
    <location>
        <begin position="1051"/>
        <end position="1116"/>
    </location>
</feature>
<dbReference type="InterPro" id="IPR018501">
    <property type="entry name" value="DDT_dom"/>
</dbReference>
<evidence type="ECO:0000256" key="3">
    <source>
        <dbReference type="ARBA" id="ARBA00022723"/>
    </source>
</evidence>
<keyword evidence="6" id="KW-0805">Transcription regulation</keyword>
<feature type="compositionally biased region" description="Polar residues" evidence="15">
    <location>
        <begin position="522"/>
        <end position="549"/>
    </location>
</feature>
<dbReference type="SMART" id="SM00297">
    <property type="entry name" value="BROMO"/>
    <property type="match status" value="1"/>
</dbReference>
<sequence length="2132" mass="236310">MESGERLPSSAASSTTPTSSSTPSVASVVSKGGLSTGVASLSSTINPCGHLFRTAGDQPFNLSTVSSAFPMVSHPVFGLHSASSGHSEFGGLGTLGTPTALAAHPQLASFPEWWRTTDAHTRTGATFFPPLLGIPPLFAPPAQNHDSSSFHSRTSGKSNRNGPEKGVNGSINGNNTSSVIGINTSVLSTTASSSMGQTKSTSSGGGNRKCNQEQSKNQPLDARVDKIKDKKPRKKAMESSSNSDSDSGTSSDTSSEGISSSDSDDLEDEEEEDQSIEESEDDDSDSESEAQHKSNDQVLLHGISDPKADGQKATEKAQEKRIHQPLPLVSESQTHSSFQSQQKQPQVLSQQLPFIFQSSQAKEESVNKHTSVIQSTGLVSNVKPLSLVNQAKKETYMKLIVPSPDVLKAGNKNTSEESSSLTSELRSKREQYKQAFPSQLKKQESSKSLKKVIAALSNPKATSSSPAHPKQTLENNHPNPFLTNALLGNHQPNGVIQSVIQEAPLALTTKTKMQSKINENVAAASSTPFSSPVNLSTSGRRTPGNQTPVMPSASPILHSQGKEKAVSNNVNPVKTQHHSHPAKPLVEQFRGTDSDIPSSKDSEDSNEDEEEDDEEEDEEDDEDDESDDSQSESDSNSESDTEGSEEEDDDDKDQDESDSDTEGEKTSMKLNKTTSSVKSPSMSLTAHSTPRNLHITKAPGSAPAALCSESQSPAFLGTSSSTLTSSPHSGTSKRRRVTDEHELRIPLEYGWQRETRIRNFGGRLQGEVAYYAPCGKKLRQYPEVIKGMQWCLLKEEDVIPRIRAMEGRRGRPPNPDRQRAREESRMRRRKGRPPNVGNAEFLDNTDAKLLRKLQAQEIARQAAQIKLLRKLQKQEQARVAKEAKKQQAIMAAEEKRKQKEQIKIMKQQEKIKRIQQIRMEKELRAQQILEAKKKKKEEAANAKLLEAEKRIKEKEMRRQQAVLLKHQERERRRQHMMLMKAMEARKKAEEKERLKQEKRDEKRLNKERKLEQRRLELEMAKELKKPNEDMCLADQKPLPELPRIPGLVLSGSTFSDCLMVVQFLRNFGKVLGFDVNIDVPNLSVLQEGLLNIGDSMGEVQDLLVRLLSAAVCDPGLITGYKAKTALGEHLLNVGVNRDNVSEILQIFMEAHCGQTELTESLKTKAFQAHTPAQKASVLAFLINELACSKSVVSEIDKNIDYMSNLRRDKWVVEGKLRKLRIIHAKKTGKRDTSSGIDLGEEQHPLGTPTPGRKRRRKGGDSDYDDDDDDDSDDQGDEDDEDEEDKEDKKGKKTDICEDEDEGDQAASVEELEKQIEKLSKQQSQYRRKLFDASHSLRSVMFGQDRYRRRYWILPQCGGIFVEGMESGEGLEEIAKEREKLKKAESVQIKEEMFETSGDSLNCSNTDHCEQKEDLKEKDNTNLFLQKPGSFSKLSKLLEVAKMPPESEVITPKPNAGANGCTLSYQNSGKHSLGSVQSTATQSNVEKADSNNLFNTGSSGPGKFYSPLPSDQLLKTLTEKNRQWFSLLPRTPCDDTSLTHADMSTASLVTPQSQPPSKSPSPAPAPLGSSTQNPVGLNPFALSPLQVKGGVSMMGLQFCGWPTGVLTSNIPFASSVPGLGSGLGLSEGNGNSLLASTVASSKSESPAPQNEKATSAQPAAVEVAKPVDFPSPKPIPEEMQFGWWRIIDPEDLKALLKVLHLRGIREKALQKQIQKHLDYITQACIKNKDVAIIELNENEENQVTRDIVENWSVEEQAMEMDLSVLQQVEDLERRVASASLQVKGWMCPEPASEREDLVYFEHKSFTKLCKEHDGEFTGEEESSAHALERKSDNPLDIAVTRLADLERNIERRIEEDIAPGLRVWRRALSEARSAAQVALCIQQLQKSIAWEKSIMKVYCQICRKGDNEELLLLCDGCDKGCHTYCHRPKITTIPDGDWFCPACIAKASGQTLKIKKLHVKGKKTNESKKGKKVTLTGDTEDEDSASTSSSLKRGNKDLKKRKMEENTSINLSKQESFTSVKKPKRDDSKDLALCSMILTEMETHEDAWPFLLPVNLKLVPGYKKVIKKPMDFSTIREKLSSGQYPNLETFALDVRLVFDNCETFNEDDSDIGRAGHNMRKYFEKKWTDTFKVS</sequence>
<evidence type="ECO:0000259" key="17">
    <source>
        <dbReference type="PROSITE" id="PS50016"/>
    </source>
</evidence>
<organism evidence="20 21">
    <name type="scientific">Colobus angolensis palliatus</name>
    <name type="common">Peters' Angolan colobus</name>
    <dbReference type="NCBI Taxonomy" id="336983"/>
    <lineage>
        <taxon>Eukaryota</taxon>
        <taxon>Metazoa</taxon>
        <taxon>Chordata</taxon>
        <taxon>Craniata</taxon>
        <taxon>Vertebrata</taxon>
        <taxon>Euteleostomi</taxon>
        <taxon>Mammalia</taxon>
        <taxon>Eutheria</taxon>
        <taxon>Euarchontoglires</taxon>
        <taxon>Primates</taxon>
        <taxon>Haplorrhini</taxon>
        <taxon>Catarrhini</taxon>
        <taxon>Cercopithecidae</taxon>
        <taxon>Colobinae</taxon>
        <taxon>Colobus</taxon>
    </lineage>
</organism>
<feature type="region of interest" description="Disordered" evidence="15">
    <location>
        <begin position="1"/>
        <end position="29"/>
    </location>
</feature>
<evidence type="ECO:0000259" key="18">
    <source>
        <dbReference type="PROSITE" id="PS50827"/>
    </source>
</evidence>
<evidence type="ECO:0000256" key="9">
    <source>
        <dbReference type="ARBA" id="ARBA00023163"/>
    </source>
</evidence>
<evidence type="ECO:0000313" key="21">
    <source>
        <dbReference type="Proteomes" id="UP000233080"/>
    </source>
</evidence>
<dbReference type="PROSITE" id="PS50014">
    <property type="entry name" value="BROMODOMAIN_2"/>
    <property type="match status" value="1"/>
</dbReference>
<feature type="domain" description="Bromo" evidence="16">
    <location>
        <begin position="2041"/>
        <end position="2111"/>
    </location>
</feature>
<dbReference type="GO" id="GO:0005634">
    <property type="term" value="C:nucleus"/>
    <property type="evidence" value="ECO:0007669"/>
    <property type="project" value="UniProtKB-SubCell"/>
</dbReference>
<dbReference type="Proteomes" id="UP000233080">
    <property type="component" value="Unassembled WGS sequence"/>
</dbReference>
<comment type="subcellular location">
    <subcellularLocation>
        <location evidence="1">Nucleus</location>
    </subcellularLocation>
</comment>
<dbReference type="InterPro" id="IPR013083">
    <property type="entry name" value="Znf_RING/FYVE/PHD"/>
</dbReference>
<evidence type="ECO:0000256" key="10">
    <source>
        <dbReference type="ARBA" id="ARBA00023242"/>
    </source>
</evidence>
<dbReference type="Pfam" id="PF00439">
    <property type="entry name" value="Bromodomain"/>
    <property type="match status" value="1"/>
</dbReference>
<dbReference type="InterPro" id="IPR001487">
    <property type="entry name" value="Bromodomain"/>
</dbReference>
<feature type="region of interest" description="Disordered" evidence="15">
    <location>
        <begin position="1546"/>
        <end position="1574"/>
    </location>
</feature>
<feature type="region of interest" description="Disordered" evidence="15">
    <location>
        <begin position="189"/>
        <end position="347"/>
    </location>
</feature>
<dbReference type="InterPro" id="IPR036427">
    <property type="entry name" value="Bromodomain-like_sf"/>
</dbReference>
<feature type="compositionally biased region" description="Basic and acidic residues" evidence="15">
    <location>
        <begin position="304"/>
        <end position="322"/>
    </location>
</feature>
<keyword evidence="4 14" id="KW-0863">Zinc-finger</keyword>
<dbReference type="InterPro" id="IPR016177">
    <property type="entry name" value="DNA-bd_dom_sf"/>
</dbReference>
<proteinExistence type="inferred from homology"/>
<dbReference type="Pfam" id="PF02791">
    <property type="entry name" value="DDT"/>
    <property type="match status" value="1"/>
</dbReference>
<feature type="compositionally biased region" description="Pro residues" evidence="15">
    <location>
        <begin position="1552"/>
        <end position="1564"/>
    </location>
</feature>
<evidence type="ECO:0000256" key="13">
    <source>
        <dbReference type="PROSITE-ProRule" id="PRU00035"/>
    </source>
</evidence>
<feature type="compositionally biased region" description="Basic and acidic residues" evidence="15">
    <location>
        <begin position="805"/>
        <end position="825"/>
    </location>
</feature>
<feature type="region of interest" description="Disordered" evidence="15">
    <location>
        <begin position="522"/>
        <end position="738"/>
    </location>
</feature>
<feature type="compositionally biased region" description="Polar residues" evidence="15">
    <location>
        <begin position="668"/>
        <end position="691"/>
    </location>
</feature>
<dbReference type="InterPro" id="IPR037374">
    <property type="entry name" value="BAZ2A/B_Bromo"/>
</dbReference>
<keyword evidence="5" id="KW-0862">Zinc</keyword>
<reference evidence="20" key="1">
    <citation type="submission" date="2025-08" db="UniProtKB">
        <authorList>
            <consortium name="Ensembl"/>
        </authorList>
    </citation>
    <scope>IDENTIFICATION</scope>
</reference>
<dbReference type="Pfam" id="PF00628">
    <property type="entry name" value="PHD"/>
    <property type="match status" value="1"/>
</dbReference>
<evidence type="ECO:0000256" key="4">
    <source>
        <dbReference type="ARBA" id="ARBA00022771"/>
    </source>
</evidence>
<feature type="compositionally biased region" description="Polar residues" evidence="15">
    <location>
        <begin position="1636"/>
        <end position="1656"/>
    </location>
</feature>
<evidence type="ECO:0000256" key="7">
    <source>
        <dbReference type="ARBA" id="ARBA00023054"/>
    </source>
</evidence>
<feature type="compositionally biased region" description="Low complexity" evidence="15">
    <location>
        <begin position="8"/>
        <end position="29"/>
    </location>
</feature>
<dbReference type="InterPro" id="IPR001965">
    <property type="entry name" value="Znf_PHD"/>
</dbReference>
<dbReference type="InterPro" id="IPR018359">
    <property type="entry name" value="Bromodomain_CS"/>
</dbReference>
<evidence type="ECO:0000259" key="19">
    <source>
        <dbReference type="PROSITE" id="PS50982"/>
    </source>
</evidence>
<dbReference type="SMART" id="SM00571">
    <property type="entry name" value="DDT"/>
    <property type="match status" value="1"/>
</dbReference>
<feature type="domain" description="PHD-type" evidence="17">
    <location>
        <begin position="1895"/>
        <end position="1945"/>
    </location>
</feature>
<dbReference type="OMA" id="NCSNIDH"/>
<reference evidence="20" key="2">
    <citation type="submission" date="2025-09" db="UniProtKB">
        <authorList>
            <consortium name="Ensembl"/>
        </authorList>
    </citation>
    <scope>IDENTIFICATION</scope>
</reference>
<protein>
    <recommendedName>
        <fullName evidence="12">Bromodomain adjacent to zinc finger domain protein 2B</fullName>
    </recommendedName>
</protein>
<dbReference type="Pfam" id="PF01429">
    <property type="entry name" value="MBD"/>
    <property type="match status" value="1"/>
</dbReference>
<feature type="compositionally biased region" description="Basic and acidic residues" evidence="15">
    <location>
        <begin position="1286"/>
        <end position="1295"/>
    </location>
</feature>
<feature type="region of interest" description="Disordered" evidence="15">
    <location>
        <begin position="805"/>
        <end position="837"/>
    </location>
</feature>
<feature type="compositionally biased region" description="Low complexity" evidence="15">
    <location>
        <begin position="336"/>
        <end position="347"/>
    </location>
</feature>
<dbReference type="InterPro" id="IPR001739">
    <property type="entry name" value="Methyl_CpG_DNA-bd"/>
</dbReference>
<evidence type="ECO:0000256" key="11">
    <source>
        <dbReference type="ARBA" id="ARBA00061872"/>
    </source>
</evidence>
<dbReference type="CDD" id="cd05503">
    <property type="entry name" value="Bromo_BAZ2A_B_like"/>
    <property type="match status" value="1"/>
</dbReference>
<feature type="compositionally biased region" description="Low complexity" evidence="15">
    <location>
        <begin position="718"/>
        <end position="730"/>
    </location>
</feature>
<evidence type="ECO:0000256" key="2">
    <source>
        <dbReference type="ARBA" id="ARBA00007444"/>
    </source>
</evidence>
<name>A0A2K5HWY7_COLAP</name>
<feature type="region of interest" description="Disordered" evidence="15">
    <location>
        <begin position="1962"/>
        <end position="2004"/>
    </location>
</feature>
<evidence type="ECO:0000256" key="8">
    <source>
        <dbReference type="ARBA" id="ARBA00023117"/>
    </source>
</evidence>
<dbReference type="Ensembl" id="ENSCANT00000031677.1">
    <property type="protein sequence ID" value="ENSCANP00000008811.1"/>
    <property type="gene ID" value="ENSCANG00000027690.1"/>
</dbReference>
<evidence type="ECO:0000256" key="6">
    <source>
        <dbReference type="ARBA" id="ARBA00023015"/>
    </source>
</evidence>
<dbReference type="InterPro" id="IPR028941">
    <property type="entry name" value="WHIM2_dom"/>
</dbReference>
<keyword evidence="3" id="KW-0479">Metal-binding</keyword>
<keyword evidence="10" id="KW-0539">Nucleus</keyword>
<dbReference type="PANTHER" id="PTHR45915">
    <property type="entry name" value="TRANSCRIPTION INTERMEDIARY FACTOR"/>
    <property type="match status" value="1"/>
</dbReference>
<feature type="region of interest" description="Disordered" evidence="15">
    <location>
        <begin position="985"/>
        <end position="1007"/>
    </location>
</feature>
<keyword evidence="8 13" id="KW-0103">Bromodomain</keyword>
<feature type="compositionally biased region" description="Low complexity" evidence="15">
    <location>
        <begin position="238"/>
        <end position="261"/>
    </location>
</feature>
<keyword evidence="7" id="KW-0175">Coiled coil</keyword>
<evidence type="ECO:0000259" key="16">
    <source>
        <dbReference type="PROSITE" id="PS50014"/>
    </source>
</evidence>
<dbReference type="Gene3D" id="1.20.920.10">
    <property type="entry name" value="Bromodomain-like"/>
    <property type="match status" value="1"/>
</dbReference>
<feature type="region of interest" description="Disordered" evidence="15">
    <location>
        <begin position="1229"/>
        <end position="1306"/>
    </location>
</feature>
<dbReference type="FunFam" id="1.20.920.10:FF:000023">
    <property type="entry name" value="Bromodomain adjacent to zinc finger domain protein 2B"/>
    <property type="match status" value="1"/>
</dbReference>
<evidence type="ECO:0000313" key="20">
    <source>
        <dbReference type="Ensembl" id="ENSCANP00000008811.1"/>
    </source>
</evidence>
<comment type="subunit">
    <text evidence="11">Component of the BRF-1 ISWI chromatin remodeling complex, at least composed of SMARCA1 and BAZ2B, which regulates the spacing of histone octamers on the DNA template to facilitate access to DNA. Within the BRF-1 ISWI chromatin remodeling complex interacts with SMARCA1; the interaction is direct. Component of the BRF-5 ISWI chromatin remodeling complex, at least composed of SMARCA5/SNF2H and BAZ2B, which regulates the spacing of histone octamers on the DNA template to facilitate access to DNA. Within the BRF-5 ISWI chromatin remodeling complex interacts with SMARCA5/SNF2H; the interaction is direct. Interacts with acetylated lysine residues on histone H1.4, H2A, H2B, H3 and H4 (in vitro). Interacts with EHMT1.</text>
</comment>
<dbReference type="PRINTS" id="PR00503">
    <property type="entry name" value="BROMODOMAIN"/>
</dbReference>
<evidence type="ECO:0000256" key="12">
    <source>
        <dbReference type="ARBA" id="ARBA00068259"/>
    </source>
</evidence>
<dbReference type="GO" id="GO:0000785">
    <property type="term" value="C:chromatin"/>
    <property type="evidence" value="ECO:0007669"/>
    <property type="project" value="TreeGrafter"/>
</dbReference>
<dbReference type="PANTHER" id="PTHR45915:SF1">
    <property type="entry name" value="BROMODOMAIN ADJACENT TO ZINC FINGER DOMAIN PROTEIN 2B"/>
    <property type="match status" value="1"/>
</dbReference>
<feature type="compositionally biased region" description="Polar residues" evidence="15">
    <location>
        <begin position="459"/>
        <end position="482"/>
    </location>
</feature>
<dbReference type="SMART" id="SM00391">
    <property type="entry name" value="MBD"/>
    <property type="match status" value="1"/>
</dbReference>
<dbReference type="InterPro" id="IPR019787">
    <property type="entry name" value="Znf_PHD-finger"/>
</dbReference>
<dbReference type="GO" id="GO:0003677">
    <property type="term" value="F:DNA binding"/>
    <property type="evidence" value="ECO:0007669"/>
    <property type="project" value="InterPro"/>
</dbReference>
<dbReference type="CDD" id="cd01397">
    <property type="entry name" value="HAT_MBD"/>
    <property type="match status" value="1"/>
</dbReference>
<dbReference type="InterPro" id="IPR011011">
    <property type="entry name" value="Znf_FYVE_PHD"/>
</dbReference>
<feature type="compositionally biased region" description="Basic and acidic residues" evidence="15">
    <location>
        <begin position="590"/>
        <end position="603"/>
    </location>
</feature>
<dbReference type="Pfam" id="PF15613">
    <property type="entry name" value="WSD"/>
    <property type="match status" value="1"/>
</dbReference>
<dbReference type="SUPFAM" id="SSF54171">
    <property type="entry name" value="DNA-binding domain"/>
    <property type="match status" value="1"/>
</dbReference>
<dbReference type="PROSITE" id="PS50982">
    <property type="entry name" value="MBD"/>
    <property type="match status" value="1"/>
</dbReference>
<feature type="compositionally biased region" description="Basic and acidic residues" evidence="15">
    <location>
        <begin position="1993"/>
        <end position="2004"/>
    </location>
</feature>
<dbReference type="PROSITE" id="PS50827">
    <property type="entry name" value="DDT"/>
    <property type="match status" value="1"/>
</dbReference>
<feature type="compositionally biased region" description="Polar residues" evidence="15">
    <location>
        <begin position="144"/>
        <end position="161"/>
    </location>
</feature>
<feature type="region of interest" description="Disordered" evidence="15">
    <location>
        <begin position="1467"/>
        <end position="1506"/>
    </location>
</feature>
<feature type="region of interest" description="Disordered" evidence="15">
    <location>
        <begin position="138"/>
        <end position="177"/>
    </location>
</feature>
<feature type="region of interest" description="Disordered" evidence="15">
    <location>
        <begin position="1634"/>
        <end position="1658"/>
    </location>
</feature>
<feature type="compositionally biased region" description="Polar residues" evidence="15">
    <location>
        <begin position="1467"/>
        <end position="1497"/>
    </location>
</feature>
<evidence type="ECO:0000256" key="14">
    <source>
        <dbReference type="PROSITE-ProRule" id="PRU00146"/>
    </source>
</evidence>
<dbReference type="SUPFAM" id="SSF47370">
    <property type="entry name" value="Bromodomain"/>
    <property type="match status" value="1"/>
</dbReference>
<feature type="compositionally biased region" description="Acidic residues" evidence="15">
    <location>
        <begin position="1261"/>
        <end position="1285"/>
    </location>
</feature>
<dbReference type="FunFam" id="3.30.40.10:FF:000199">
    <property type="entry name" value="Bromodomain adjacent to zinc finger domain 2B"/>
    <property type="match status" value="1"/>
</dbReference>
<feature type="compositionally biased region" description="Low complexity" evidence="15">
    <location>
        <begin position="411"/>
        <end position="424"/>
    </location>
</feature>
<feature type="compositionally biased region" description="Acidic residues" evidence="15">
    <location>
        <begin position="262"/>
        <end position="288"/>
    </location>
</feature>
<evidence type="ECO:0000256" key="15">
    <source>
        <dbReference type="SAM" id="MobiDB-lite"/>
    </source>
</evidence>
<feature type="region of interest" description="Disordered" evidence="15">
    <location>
        <begin position="457"/>
        <end position="488"/>
    </location>
</feature>
<feature type="compositionally biased region" description="Acidic residues" evidence="15">
    <location>
        <begin position="604"/>
        <end position="661"/>
    </location>
</feature>
<dbReference type="Gene3D" id="3.30.890.10">
    <property type="entry name" value="Methyl-cpg-binding Protein 2, Chain A"/>
    <property type="match status" value="1"/>
</dbReference>
<accession>A0A2K5HWY7</accession>
<dbReference type="PROSITE" id="PS50016">
    <property type="entry name" value="ZF_PHD_2"/>
    <property type="match status" value="1"/>
</dbReference>
<keyword evidence="21" id="KW-1185">Reference proteome</keyword>
<feature type="compositionally biased region" description="Low complexity" evidence="15">
    <location>
        <begin position="192"/>
        <end position="202"/>
    </location>
</feature>
<comment type="similarity">
    <text evidence="2">Belongs to the WAL family.</text>
</comment>
<feature type="domain" description="MBD" evidence="19">
    <location>
        <begin position="737"/>
        <end position="812"/>
    </location>
</feature>
<dbReference type="Gene3D" id="3.30.40.10">
    <property type="entry name" value="Zinc/RING finger domain, C3HC4 (zinc finger)"/>
    <property type="match status" value="1"/>
</dbReference>
<dbReference type="PROSITE" id="PS00633">
    <property type="entry name" value="BROMODOMAIN_1"/>
    <property type="match status" value="1"/>
</dbReference>
<feature type="region of interest" description="Disordered" evidence="15">
    <location>
        <begin position="406"/>
        <end position="444"/>
    </location>
</feature>
<dbReference type="SMART" id="SM00249">
    <property type="entry name" value="PHD"/>
    <property type="match status" value="1"/>
</dbReference>
<dbReference type="CDD" id="cd15630">
    <property type="entry name" value="PHD_BAZ2B"/>
    <property type="match status" value="1"/>
</dbReference>
<dbReference type="GO" id="GO:0008270">
    <property type="term" value="F:zinc ion binding"/>
    <property type="evidence" value="ECO:0007669"/>
    <property type="project" value="UniProtKB-KW"/>
</dbReference>
<evidence type="ECO:0000256" key="1">
    <source>
        <dbReference type="ARBA" id="ARBA00004123"/>
    </source>
</evidence>